<evidence type="ECO:0000313" key="10">
    <source>
        <dbReference type="EMBL" id="KAI7836861.1"/>
    </source>
</evidence>
<keyword evidence="11" id="KW-1185">Reference proteome</keyword>
<feature type="domain" description="Riboflavin kinase" evidence="9">
    <location>
        <begin position="271"/>
        <end position="411"/>
    </location>
</feature>
<evidence type="ECO:0000256" key="8">
    <source>
        <dbReference type="SAM" id="MobiDB-lite"/>
    </source>
</evidence>
<dbReference type="SMART" id="SM00904">
    <property type="entry name" value="Flavokinase"/>
    <property type="match status" value="1"/>
</dbReference>
<keyword evidence="6" id="KW-0547">Nucleotide-binding</keyword>
<dbReference type="SUPFAM" id="SSF82114">
    <property type="entry name" value="Riboflavin kinase-like"/>
    <property type="match status" value="1"/>
</dbReference>
<organism evidence="10 11">
    <name type="scientific">Chlorella ohadii</name>
    <dbReference type="NCBI Taxonomy" id="2649997"/>
    <lineage>
        <taxon>Eukaryota</taxon>
        <taxon>Viridiplantae</taxon>
        <taxon>Chlorophyta</taxon>
        <taxon>core chlorophytes</taxon>
        <taxon>Trebouxiophyceae</taxon>
        <taxon>Chlorellales</taxon>
        <taxon>Chlorellaceae</taxon>
        <taxon>Chlorella clade</taxon>
        <taxon>Chlorella</taxon>
    </lineage>
</organism>
<dbReference type="CDD" id="cd02440">
    <property type="entry name" value="AdoMet_MTases"/>
    <property type="match status" value="1"/>
</dbReference>
<keyword evidence="7" id="KW-0067">ATP-binding</keyword>
<dbReference type="SUPFAM" id="SSF53335">
    <property type="entry name" value="S-adenosyl-L-methionine-dependent methyltransferases"/>
    <property type="match status" value="1"/>
</dbReference>
<evidence type="ECO:0000256" key="1">
    <source>
        <dbReference type="ARBA" id="ARBA00005201"/>
    </source>
</evidence>
<gene>
    <name evidence="10" type="ORF">COHA_009282</name>
</gene>
<evidence type="ECO:0000256" key="7">
    <source>
        <dbReference type="ARBA" id="ARBA00022840"/>
    </source>
</evidence>
<dbReference type="EMBL" id="JADXDR010000172">
    <property type="protein sequence ID" value="KAI7836861.1"/>
    <property type="molecule type" value="Genomic_DNA"/>
</dbReference>
<dbReference type="GO" id="GO:0008531">
    <property type="term" value="F:riboflavin kinase activity"/>
    <property type="evidence" value="ECO:0007669"/>
    <property type="project" value="UniProtKB-EC"/>
</dbReference>
<feature type="region of interest" description="Disordered" evidence="8">
    <location>
        <begin position="41"/>
        <end position="63"/>
    </location>
</feature>
<dbReference type="Pfam" id="PF01687">
    <property type="entry name" value="Flavokinase"/>
    <property type="match status" value="1"/>
</dbReference>
<comment type="caution">
    <text evidence="10">The sequence shown here is derived from an EMBL/GenBank/DDBJ whole genome shotgun (WGS) entry which is preliminary data.</text>
</comment>
<name>A0AAD5DHB7_9CHLO</name>
<evidence type="ECO:0000313" key="11">
    <source>
        <dbReference type="Proteomes" id="UP001205105"/>
    </source>
</evidence>
<sequence length="430" mass="45963">MRAATVSLACRRALARSAAGWARAGAAPGARLRPARGVAAAAAQQQSGRGGAAAPAPTPQQQHAALQAEYFDREIEALQESITPEVDAKLARIAAAIPGLSAASRVLDAGAGEGALIPHLQARGVRDILAVDVSPAMLAALQQRVGPPSTLGNDACVRTWLGDVTELPSFQGPFDVAVFNAVFGNLLDQHNALVRTCFLLKPGSYLVISHPLGRPWHEGFRAEQQQLVPNELPQREALEALISDLPLRLEGLTDEDDFYMALLRVPEGYAHPAAPIWLSGSVTSGFGRGSRQLGVPTANLPPEPLAAQLAGLPDGVYFGWAQLDVDDSWPEADRQVHKMVMNIGKAPTFGDAEPKLSVEAHIMHRYSADFYGQPLRLVALGYIRPEVRFGGLQELLGRINTDIGIARSQLDLPQWQGFAQQLAAAAPRRS</sequence>
<dbReference type="InterPro" id="IPR023468">
    <property type="entry name" value="Riboflavin_kinase"/>
</dbReference>
<protein>
    <recommendedName>
        <fullName evidence="2">riboflavin kinase</fullName>
        <ecNumber evidence="2">2.7.1.26</ecNumber>
    </recommendedName>
</protein>
<dbReference type="PANTHER" id="PTHR22749">
    <property type="entry name" value="RIBOFLAVIN KINASE/FMN ADENYLYLTRANSFERASE"/>
    <property type="match status" value="1"/>
</dbReference>
<dbReference type="PANTHER" id="PTHR22749:SF6">
    <property type="entry name" value="RIBOFLAVIN KINASE"/>
    <property type="match status" value="1"/>
</dbReference>
<dbReference type="GO" id="GO:0005524">
    <property type="term" value="F:ATP binding"/>
    <property type="evidence" value="ECO:0007669"/>
    <property type="project" value="UniProtKB-KW"/>
</dbReference>
<dbReference type="Gene3D" id="2.40.30.30">
    <property type="entry name" value="Riboflavin kinase-like"/>
    <property type="match status" value="1"/>
</dbReference>
<proteinExistence type="predicted"/>
<evidence type="ECO:0000256" key="3">
    <source>
        <dbReference type="ARBA" id="ARBA00022630"/>
    </source>
</evidence>
<keyword evidence="3" id="KW-0285">Flavoprotein</keyword>
<dbReference type="InterPro" id="IPR029063">
    <property type="entry name" value="SAM-dependent_MTases_sf"/>
</dbReference>
<dbReference type="Proteomes" id="UP001205105">
    <property type="component" value="Unassembled WGS sequence"/>
</dbReference>
<reference evidence="10" key="1">
    <citation type="submission" date="2020-11" db="EMBL/GenBank/DDBJ databases">
        <title>Chlorella ohadii genome sequencing and assembly.</title>
        <authorList>
            <person name="Murik O."/>
            <person name="Treves H."/>
            <person name="Kedem I."/>
            <person name="Shotland Y."/>
            <person name="Kaplan A."/>
        </authorList>
    </citation>
    <scope>NUCLEOTIDE SEQUENCE</scope>
    <source>
        <strain evidence="10">1</strain>
    </source>
</reference>
<dbReference type="GO" id="GO:0009398">
    <property type="term" value="P:FMN biosynthetic process"/>
    <property type="evidence" value="ECO:0007669"/>
    <property type="project" value="TreeGrafter"/>
</dbReference>
<evidence type="ECO:0000256" key="4">
    <source>
        <dbReference type="ARBA" id="ARBA00022643"/>
    </source>
</evidence>
<evidence type="ECO:0000256" key="5">
    <source>
        <dbReference type="ARBA" id="ARBA00022679"/>
    </source>
</evidence>
<dbReference type="AlphaFoldDB" id="A0AAD5DHB7"/>
<accession>A0AAD5DHB7</accession>
<keyword evidence="4" id="KW-0288">FMN</keyword>
<evidence type="ECO:0000256" key="2">
    <source>
        <dbReference type="ARBA" id="ARBA00012105"/>
    </source>
</evidence>
<dbReference type="EC" id="2.7.1.26" evidence="2"/>
<dbReference type="InterPro" id="IPR023465">
    <property type="entry name" value="Riboflavin_kinase_dom_sf"/>
</dbReference>
<comment type="pathway">
    <text evidence="1">Cofactor biosynthesis; FMN biosynthesis; FMN from riboflavin (ATP route): step 1/1.</text>
</comment>
<keyword evidence="5" id="KW-0808">Transferase</keyword>
<dbReference type="InterPro" id="IPR015865">
    <property type="entry name" value="Riboflavin_kinase_bac/euk"/>
</dbReference>
<evidence type="ECO:0000256" key="6">
    <source>
        <dbReference type="ARBA" id="ARBA00022741"/>
    </source>
</evidence>
<dbReference type="Gene3D" id="3.40.50.150">
    <property type="entry name" value="Vaccinia Virus protein VP39"/>
    <property type="match status" value="1"/>
</dbReference>
<dbReference type="Pfam" id="PF13489">
    <property type="entry name" value="Methyltransf_23"/>
    <property type="match status" value="1"/>
</dbReference>
<evidence type="ECO:0000259" key="9">
    <source>
        <dbReference type="SMART" id="SM00904"/>
    </source>
</evidence>
<dbReference type="GO" id="GO:0009231">
    <property type="term" value="P:riboflavin biosynthetic process"/>
    <property type="evidence" value="ECO:0007669"/>
    <property type="project" value="InterPro"/>
</dbReference>